<protein>
    <recommendedName>
        <fullName evidence="2">DUF559 domain-containing protein</fullName>
    </recommendedName>
</protein>
<sequence>MNIHNNDTQLFIEYDGQQHFKVIKKWGGEERFKQCQKHDEIKNNFCQQNNYPLLRIKYTQNKQIDQLVLDFIKQHTNLIP</sequence>
<evidence type="ECO:0008006" key="2">
    <source>
        <dbReference type="Google" id="ProtNLM"/>
    </source>
</evidence>
<evidence type="ECO:0000313" key="1">
    <source>
        <dbReference type="EMBL" id="ARF12152.1"/>
    </source>
</evidence>
<dbReference type="EMBL" id="KY684110">
    <property type="protein sequence ID" value="ARF12152.1"/>
    <property type="molecule type" value="Genomic_DNA"/>
</dbReference>
<reference evidence="1" key="1">
    <citation type="journal article" date="2017" name="Science">
        <title>Giant viruses with an expanded complement of translation system components.</title>
        <authorList>
            <person name="Schulz F."/>
            <person name="Yutin N."/>
            <person name="Ivanova N.N."/>
            <person name="Ortega D.R."/>
            <person name="Lee T.K."/>
            <person name="Vierheilig J."/>
            <person name="Daims H."/>
            <person name="Horn M."/>
            <person name="Wagner M."/>
            <person name="Jensen G.J."/>
            <person name="Kyrpides N.C."/>
            <person name="Koonin E.V."/>
            <person name="Woyke T."/>
        </authorList>
    </citation>
    <scope>NUCLEOTIDE SEQUENCE</scope>
    <source>
        <strain evidence="1">KNV1</strain>
    </source>
</reference>
<name>A0A1V0SKB1_9VIRU</name>
<proteinExistence type="predicted"/>
<accession>A0A1V0SKB1</accession>
<gene>
    <name evidence="1" type="ORF">Klosneuvirus_3_287</name>
</gene>
<dbReference type="Gene3D" id="3.40.960.10">
    <property type="entry name" value="VSR Endonuclease"/>
    <property type="match status" value="1"/>
</dbReference>
<organism evidence="1">
    <name type="scientific">Klosneuvirus KNV1</name>
    <dbReference type="NCBI Taxonomy" id="1977640"/>
    <lineage>
        <taxon>Viruses</taxon>
        <taxon>Varidnaviria</taxon>
        <taxon>Bamfordvirae</taxon>
        <taxon>Nucleocytoviricota</taxon>
        <taxon>Megaviricetes</taxon>
        <taxon>Imitervirales</taxon>
        <taxon>Mimiviridae</taxon>
        <taxon>Klosneuvirinae</taxon>
        <taxon>Klosneuvirus</taxon>
    </lineage>
</organism>